<proteinExistence type="predicted"/>
<protein>
    <submittedName>
        <fullName evidence="2">Uncharacterized protein</fullName>
    </submittedName>
</protein>
<dbReference type="EMBL" id="BKCJ010483194">
    <property type="protein sequence ID" value="GFA76288.1"/>
    <property type="molecule type" value="Genomic_DNA"/>
</dbReference>
<dbReference type="AlphaFoldDB" id="A0A699K6T4"/>
<evidence type="ECO:0000256" key="1">
    <source>
        <dbReference type="SAM" id="MobiDB-lite"/>
    </source>
</evidence>
<reference evidence="2" key="1">
    <citation type="journal article" date="2019" name="Sci. Rep.">
        <title>Draft genome of Tanacetum cinerariifolium, the natural source of mosquito coil.</title>
        <authorList>
            <person name="Yamashiro T."/>
            <person name="Shiraishi A."/>
            <person name="Satake H."/>
            <person name="Nakayama K."/>
        </authorList>
    </citation>
    <scope>NUCLEOTIDE SEQUENCE</scope>
</reference>
<comment type="caution">
    <text evidence="2">The sequence shown here is derived from an EMBL/GenBank/DDBJ whole genome shotgun (WGS) entry which is preliminary data.</text>
</comment>
<gene>
    <name evidence="2" type="ORF">Tci_648260</name>
</gene>
<organism evidence="2">
    <name type="scientific">Tanacetum cinerariifolium</name>
    <name type="common">Dalmatian daisy</name>
    <name type="synonym">Chrysanthemum cinerariifolium</name>
    <dbReference type="NCBI Taxonomy" id="118510"/>
    <lineage>
        <taxon>Eukaryota</taxon>
        <taxon>Viridiplantae</taxon>
        <taxon>Streptophyta</taxon>
        <taxon>Embryophyta</taxon>
        <taxon>Tracheophyta</taxon>
        <taxon>Spermatophyta</taxon>
        <taxon>Magnoliopsida</taxon>
        <taxon>eudicotyledons</taxon>
        <taxon>Gunneridae</taxon>
        <taxon>Pentapetalae</taxon>
        <taxon>asterids</taxon>
        <taxon>campanulids</taxon>
        <taxon>Asterales</taxon>
        <taxon>Asteraceae</taxon>
        <taxon>Asteroideae</taxon>
        <taxon>Anthemideae</taxon>
        <taxon>Anthemidinae</taxon>
        <taxon>Tanacetum</taxon>
    </lineage>
</organism>
<name>A0A699K6T4_TANCI</name>
<evidence type="ECO:0000313" key="2">
    <source>
        <dbReference type="EMBL" id="GFA76288.1"/>
    </source>
</evidence>
<feature type="region of interest" description="Disordered" evidence="1">
    <location>
        <begin position="125"/>
        <end position="159"/>
    </location>
</feature>
<accession>A0A699K6T4</accession>
<feature type="compositionally biased region" description="Gly residues" evidence="1">
    <location>
        <begin position="84"/>
        <end position="100"/>
    </location>
</feature>
<sequence length="395" mass="43216">MTTCKHPGNDHFLWVDRFACPALFSWHTAKNVTRDTAMVVADFNARDHATPMDLFAFNHTLDPTKVKIVERERVEDEPLLFDEGGSGNQAGQRGSTGVGEGTNIQQVTEAIGIVIEDMAPLQPRRQRKRKIVVADAGGSSHLPKKLREDHGTSSGPSVAGKSRFAIHRLLAGAMMNAEVKGEPIPTLPFVTSSVSVTPEREGENHTDFMTGLNLRTISVMQRFIISSDSSHHSGANVVEAEVDSVVRSSVLVMTVVTITTYMINPAVFVKEKTVKPSLFAVDSFFAGGVDPNAGVFLDLTESDFLFSGVHTVIDPDTDLQKVYMVLKEAEAAEAIHLRVEASNFVTVEKSLRDKVNIVNERNTILEKERDALDVKVADIEASVVTKECEMTDLNA</sequence>
<feature type="region of interest" description="Disordered" evidence="1">
    <location>
        <begin position="79"/>
        <end position="103"/>
    </location>
</feature>